<keyword evidence="9" id="KW-1185">Reference proteome</keyword>
<proteinExistence type="inferred from homology"/>
<dbReference type="PANTHER" id="PTHR11709:SF394">
    <property type="entry name" value="FI03373P-RELATED"/>
    <property type="match status" value="1"/>
</dbReference>
<name>A0ABM3FZ92_NEOLC</name>
<evidence type="ECO:0000313" key="9">
    <source>
        <dbReference type="Proteomes" id="UP000829291"/>
    </source>
</evidence>
<dbReference type="InterPro" id="IPR011706">
    <property type="entry name" value="Cu-oxidase_C"/>
</dbReference>
<keyword evidence="2" id="KW-0479">Metal-binding</keyword>
<dbReference type="PROSITE" id="PS00079">
    <property type="entry name" value="MULTICOPPER_OXIDASE1"/>
    <property type="match status" value="1"/>
</dbReference>
<dbReference type="Gene3D" id="2.60.40.420">
    <property type="entry name" value="Cupredoxins - blue copper proteins"/>
    <property type="match status" value="3"/>
</dbReference>
<gene>
    <name evidence="10" type="primary">LOC107223716</name>
</gene>
<keyword evidence="4" id="KW-0186">Copper</keyword>
<evidence type="ECO:0000259" key="7">
    <source>
        <dbReference type="Pfam" id="PF07731"/>
    </source>
</evidence>
<dbReference type="InterPro" id="IPR033138">
    <property type="entry name" value="Cu_oxidase_CS"/>
</dbReference>
<protein>
    <submittedName>
        <fullName evidence="10">Laccase-4 isoform X2</fullName>
    </submittedName>
</protein>
<evidence type="ECO:0000256" key="4">
    <source>
        <dbReference type="ARBA" id="ARBA00023008"/>
    </source>
</evidence>
<dbReference type="PANTHER" id="PTHR11709">
    <property type="entry name" value="MULTI-COPPER OXIDASE"/>
    <property type="match status" value="1"/>
</dbReference>
<dbReference type="Proteomes" id="UP000829291">
    <property type="component" value="Chromosome 4"/>
</dbReference>
<dbReference type="Pfam" id="PF07731">
    <property type="entry name" value="Cu-oxidase_2"/>
    <property type="match status" value="1"/>
</dbReference>
<sequence>MWHLFHWAVWALFTAHGTRAFQSFRLAAMTRGFDFNNTDAEVLGGASHECYRTCVEGDVRTCVYSFTVLEYTTMSYLCDNCPYEIEDCYNTGCVTAGGHVREVILVNNLLPGPSIQVCEGDTVQVDLTNTLATKSTTIHWHGLHQVGSPYMDGTPYLTQCPILPHNTFQYNFTARPAGTHIWHSHSGFEEADGLYGSFIVRRANDSLAEYYDYDLAEHVMAVWHWYYEPTGSVLRSALHRSADVVGYSLTVNGLASTVEYEKDGVVYMTPRADFTVTQGYKYRFRLMYNSAVYCPIQVSIDNHTLLVIASEAGTFEPVEVDSLIINAGERYDFVLTADQSVDNYWIRYRGLGDCVSTSLSVTSEAILRYSGSNETANPSGTIDYDDGNRSGALLNPVQVANETYSNNSLIYLVDLNSTLERQPNVSGTPDNIIYLHYTYNYYYNFSWPGPYPQINGMTFEYPSIALLTQYNEITDDMYCTEEDDSAKECISGFCSCAFLYSVDTGSLVEIVIVDLGLDRFDDHPMHLHGHAFQVVAMEAIGENITVEEVISRNEAGLIDKKLDLAPVKDNIGVPAQGFAVLRFVANNPGFWFFHCHVSNHAEMGMGVVIKVGDYSEMIQPPDSFPKCRNWNMNSTTASSSSSS</sequence>
<dbReference type="InterPro" id="IPR008972">
    <property type="entry name" value="Cupredoxin"/>
</dbReference>
<dbReference type="InterPro" id="IPR045087">
    <property type="entry name" value="Cu-oxidase_fam"/>
</dbReference>
<feature type="domain" description="Plastocyanin-like" evidence="8">
    <location>
        <begin position="95"/>
        <end position="203"/>
    </location>
</feature>
<evidence type="ECO:0000256" key="1">
    <source>
        <dbReference type="ARBA" id="ARBA00010609"/>
    </source>
</evidence>
<feature type="signal peptide" evidence="5">
    <location>
        <begin position="1"/>
        <end position="20"/>
    </location>
</feature>
<accession>A0ABM3FZ92</accession>
<evidence type="ECO:0000259" key="6">
    <source>
        <dbReference type="Pfam" id="PF00394"/>
    </source>
</evidence>
<comment type="similarity">
    <text evidence="1">Belongs to the multicopper oxidase family.</text>
</comment>
<dbReference type="PROSITE" id="PS00080">
    <property type="entry name" value="MULTICOPPER_OXIDASE2"/>
    <property type="match status" value="1"/>
</dbReference>
<dbReference type="RefSeq" id="XP_046593334.1">
    <property type="nucleotide sequence ID" value="XM_046737378.1"/>
</dbReference>
<evidence type="ECO:0000256" key="5">
    <source>
        <dbReference type="SAM" id="SignalP"/>
    </source>
</evidence>
<evidence type="ECO:0000256" key="2">
    <source>
        <dbReference type="ARBA" id="ARBA00022723"/>
    </source>
</evidence>
<keyword evidence="5" id="KW-0732">Signal</keyword>
<feature type="domain" description="Plastocyanin-like" evidence="6">
    <location>
        <begin position="224"/>
        <end position="372"/>
    </location>
</feature>
<dbReference type="InterPro" id="IPR011707">
    <property type="entry name" value="Cu-oxidase-like_N"/>
</dbReference>
<dbReference type="Pfam" id="PF07732">
    <property type="entry name" value="Cu-oxidase_3"/>
    <property type="match status" value="1"/>
</dbReference>
<dbReference type="CDD" id="cd13884">
    <property type="entry name" value="CuRO_2_tcLCC_insect_like"/>
    <property type="match status" value="1"/>
</dbReference>
<dbReference type="SUPFAM" id="SSF49503">
    <property type="entry name" value="Cupredoxins"/>
    <property type="match status" value="3"/>
</dbReference>
<evidence type="ECO:0000256" key="3">
    <source>
        <dbReference type="ARBA" id="ARBA00023002"/>
    </source>
</evidence>
<organism evidence="9 10">
    <name type="scientific">Neodiprion lecontei</name>
    <name type="common">Redheaded pine sawfly</name>
    <dbReference type="NCBI Taxonomy" id="441921"/>
    <lineage>
        <taxon>Eukaryota</taxon>
        <taxon>Metazoa</taxon>
        <taxon>Ecdysozoa</taxon>
        <taxon>Arthropoda</taxon>
        <taxon>Hexapoda</taxon>
        <taxon>Insecta</taxon>
        <taxon>Pterygota</taxon>
        <taxon>Neoptera</taxon>
        <taxon>Endopterygota</taxon>
        <taxon>Hymenoptera</taxon>
        <taxon>Tenthredinoidea</taxon>
        <taxon>Diprionidae</taxon>
        <taxon>Diprioninae</taxon>
        <taxon>Neodiprion</taxon>
    </lineage>
</organism>
<dbReference type="CDD" id="cd13858">
    <property type="entry name" value="CuRO_1_tcLCC2_insect_like"/>
    <property type="match status" value="1"/>
</dbReference>
<dbReference type="InterPro" id="IPR001117">
    <property type="entry name" value="Cu-oxidase_2nd"/>
</dbReference>
<feature type="domain" description="Plastocyanin-like" evidence="7">
    <location>
        <begin position="488"/>
        <end position="612"/>
    </location>
</feature>
<feature type="chain" id="PRO_5047436617" evidence="5">
    <location>
        <begin position="21"/>
        <end position="643"/>
    </location>
</feature>
<evidence type="ECO:0000313" key="10">
    <source>
        <dbReference type="RefSeq" id="XP_046593334.1"/>
    </source>
</evidence>
<evidence type="ECO:0000259" key="8">
    <source>
        <dbReference type="Pfam" id="PF07732"/>
    </source>
</evidence>
<dbReference type="GeneID" id="107223716"/>
<dbReference type="CDD" id="cd13905">
    <property type="entry name" value="CuRO_3_tcLLC2_insect_like"/>
    <property type="match status" value="1"/>
</dbReference>
<dbReference type="Pfam" id="PF00394">
    <property type="entry name" value="Cu-oxidase"/>
    <property type="match status" value="1"/>
</dbReference>
<dbReference type="InterPro" id="IPR002355">
    <property type="entry name" value="Cu_oxidase_Cu_BS"/>
</dbReference>
<keyword evidence="3" id="KW-0560">Oxidoreductase</keyword>
<reference evidence="10" key="1">
    <citation type="submission" date="2025-08" db="UniProtKB">
        <authorList>
            <consortium name="RefSeq"/>
        </authorList>
    </citation>
    <scope>IDENTIFICATION</scope>
    <source>
        <tissue evidence="10">Thorax and Abdomen</tissue>
    </source>
</reference>